<feature type="transmembrane region" description="Helical" evidence="7">
    <location>
        <begin position="183"/>
        <end position="202"/>
    </location>
</feature>
<feature type="transmembrane region" description="Helical" evidence="7">
    <location>
        <begin position="156"/>
        <end position="177"/>
    </location>
</feature>
<evidence type="ECO:0000256" key="5">
    <source>
        <dbReference type="ARBA" id="ARBA00023136"/>
    </source>
</evidence>
<comment type="subcellular location">
    <subcellularLocation>
        <location evidence="1">Membrane</location>
        <topology evidence="1">Multi-pass membrane protein</topology>
    </subcellularLocation>
</comment>
<evidence type="ECO:0000256" key="3">
    <source>
        <dbReference type="ARBA" id="ARBA00022692"/>
    </source>
</evidence>
<keyword evidence="5 7" id="KW-0472">Membrane</keyword>
<keyword evidence="3 7" id="KW-0812">Transmembrane</keyword>
<accession>A0A7W9PRY0</accession>
<dbReference type="RefSeq" id="WP_184963552.1">
    <property type="nucleotide sequence ID" value="NZ_BAAAWF010000101.1"/>
</dbReference>
<dbReference type="Proteomes" id="UP000585836">
    <property type="component" value="Unassembled WGS sequence"/>
</dbReference>
<dbReference type="EMBL" id="JACHJK010000003">
    <property type="protein sequence ID" value="MBB5926691.1"/>
    <property type="molecule type" value="Genomic_DNA"/>
</dbReference>
<feature type="transmembrane region" description="Helical" evidence="7">
    <location>
        <begin position="73"/>
        <end position="94"/>
    </location>
</feature>
<evidence type="ECO:0000256" key="4">
    <source>
        <dbReference type="ARBA" id="ARBA00022989"/>
    </source>
</evidence>
<sequence length="231" mass="23828">MPPLILAFAALAACDVAGVAAGWPLLEWVTKPLLAPVLAVHLWRRTGRRHGAVLAGLGCATAEDVALMLPGRMAFLSGLVFFLSAQLCWTTAFLRAGAAGYLRSRRVLCAVHFAAWVAAVAALAPALGPVLGIAVGVYASALLTMALTARVLGRGAAWGGSVFLGSDLLVGLGAAGVEFTGRGVLVMATYTAALALLVTAFTERPTINGSRRPRRKPRDRAPTMLAAADSG</sequence>
<evidence type="ECO:0000256" key="7">
    <source>
        <dbReference type="SAM" id="Phobius"/>
    </source>
</evidence>
<dbReference type="PANTHER" id="PTHR31885">
    <property type="entry name" value="GH04784P"/>
    <property type="match status" value="1"/>
</dbReference>
<dbReference type="GO" id="GO:0016020">
    <property type="term" value="C:membrane"/>
    <property type="evidence" value="ECO:0007669"/>
    <property type="project" value="UniProtKB-SubCell"/>
</dbReference>
<keyword evidence="4 7" id="KW-1133">Transmembrane helix</keyword>
<evidence type="ECO:0000256" key="1">
    <source>
        <dbReference type="ARBA" id="ARBA00004141"/>
    </source>
</evidence>
<dbReference type="AlphaFoldDB" id="A0A7W9PRY0"/>
<evidence type="ECO:0000256" key="6">
    <source>
        <dbReference type="SAM" id="MobiDB-lite"/>
    </source>
</evidence>
<feature type="region of interest" description="Disordered" evidence="6">
    <location>
        <begin position="207"/>
        <end position="231"/>
    </location>
</feature>
<dbReference type="PANTHER" id="PTHR31885:SF6">
    <property type="entry name" value="GH04784P"/>
    <property type="match status" value="1"/>
</dbReference>
<dbReference type="GO" id="GO:0016787">
    <property type="term" value="F:hydrolase activity"/>
    <property type="evidence" value="ECO:0007669"/>
    <property type="project" value="TreeGrafter"/>
</dbReference>
<dbReference type="InterPro" id="IPR012506">
    <property type="entry name" value="TMEM86B-like"/>
</dbReference>
<name>A0A7W9PRY0_9ACTN</name>
<reference evidence="8 9" key="1">
    <citation type="submission" date="2020-08" db="EMBL/GenBank/DDBJ databases">
        <title>Genomic Encyclopedia of Type Strains, Phase III (KMG-III): the genomes of soil and plant-associated and newly described type strains.</title>
        <authorList>
            <person name="Whitman W."/>
        </authorList>
    </citation>
    <scope>NUCLEOTIDE SEQUENCE [LARGE SCALE GENOMIC DNA]</scope>
    <source>
        <strain evidence="8 9">CECT 3313</strain>
    </source>
</reference>
<comment type="caution">
    <text evidence="8">The sequence shown here is derived from an EMBL/GenBank/DDBJ whole genome shotgun (WGS) entry which is preliminary data.</text>
</comment>
<comment type="similarity">
    <text evidence="2">Belongs to the TMEM86 family.</text>
</comment>
<evidence type="ECO:0000313" key="8">
    <source>
        <dbReference type="EMBL" id="MBB5926691.1"/>
    </source>
</evidence>
<protein>
    <submittedName>
        <fullName evidence="8">Putative membrane protein YhhN</fullName>
    </submittedName>
</protein>
<evidence type="ECO:0000313" key="9">
    <source>
        <dbReference type="Proteomes" id="UP000585836"/>
    </source>
</evidence>
<organism evidence="8 9">
    <name type="scientific">Streptomyces echinatus</name>
    <dbReference type="NCBI Taxonomy" id="67293"/>
    <lineage>
        <taxon>Bacteria</taxon>
        <taxon>Bacillati</taxon>
        <taxon>Actinomycetota</taxon>
        <taxon>Actinomycetes</taxon>
        <taxon>Kitasatosporales</taxon>
        <taxon>Streptomycetaceae</taxon>
        <taxon>Streptomyces</taxon>
    </lineage>
</organism>
<dbReference type="Pfam" id="PF07947">
    <property type="entry name" value="YhhN"/>
    <property type="match status" value="1"/>
</dbReference>
<gene>
    <name evidence="8" type="ORF">FHS34_002147</name>
</gene>
<evidence type="ECO:0000256" key="2">
    <source>
        <dbReference type="ARBA" id="ARBA00007375"/>
    </source>
</evidence>
<proteinExistence type="inferred from homology"/>
<keyword evidence="9" id="KW-1185">Reference proteome</keyword>